<evidence type="ECO:0000256" key="5">
    <source>
        <dbReference type="ARBA" id="ARBA00023085"/>
    </source>
</evidence>
<dbReference type="PANTHER" id="PTHR31321:SF87">
    <property type="entry name" value="PECTINESTERASE 63-RELATED"/>
    <property type="match status" value="1"/>
</dbReference>
<dbReference type="AlphaFoldDB" id="A0A830BUB6"/>
<dbReference type="GO" id="GO:0045490">
    <property type="term" value="P:pectin catabolic process"/>
    <property type="evidence" value="ECO:0007669"/>
    <property type="project" value="UniProtKB-UniPathway"/>
</dbReference>
<evidence type="ECO:0000256" key="4">
    <source>
        <dbReference type="ARBA" id="ARBA00022801"/>
    </source>
</evidence>
<dbReference type="InterPro" id="IPR000070">
    <property type="entry name" value="Pectinesterase_cat"/>
</dbReference>
<comment type="caution">
    <text evidence="8">The sequence shown here is derived from an EMBL/GenBank/DDBJ whole genome shotgun (WGS) entry which is preliminary data.</text>
</comment>
<keyword evidence="9" id="KW-1185">Reference proteome</keyword>
<dbReference type="Gene3D" id="3.80.10.10">
    <property type="entry name" value="Ribonuclease Inhibitor"/>
    <property type="match status" value="1"/>
</dbReference>
<dbReference type="GO" id="GO:0042545">
    <property type="term" value="P:cell wall modification"/>
    <property type="evidence" value="ECO:0007669"/>
    <property type="project" value="InterPro"/>
</dbReference>
<evidence type="ECO:0000256" key="1">
    <source>
        <dbReference type="ARBA" id="ARBA00005184"/>
    </source>
</evidence>
<evidence type="ECO:0000313" key="8">
    <source>
        <dbReference type="EMBL" id="GFP87553.1"/>
    </source>
</evidence>
<feature type="domain" description="Pectinesterase catalytic" evidence="7">
    <location>
        <begin position="299"/>
        <end position="480"/>
    </location>
</feature>
<dbReference type="PANTHER" id="PTHR31321">
    <property type="entry name" value="ACYL-COA THIOESTER HYDROLASE YBHC-RELATED"/>
    <property type="match status" value="1"/>
</dbReference>
<dbReference type="SUPFAM" id="SSF52058">
    <property type="entry name" value="L domain-like"/>
    <property type="match status" value="1"/>
</dbReference>
<evidence type="ECO:0000259" key="7">
    <source>
        <dbReference type="Pfam" id="PF01095"/>
    </source>
</evidence>
<comment type="similarity">
    <text evidence="2">Belongs to the pectinesterase family.</text>
</comment>
<dbReference type="OrthoDB" id="2019149at2759"/>
<gene>
    <name evidence="8" type="ORF">PHJA_000899000</name>
</gene>
<accession>A0A830BUB6</accession>
<keyword evidence="5" id="KW-0063">Aspartyl esterase</keyword>
<organism evidence="8 9">
    <name type="scientific">Phtheirospermum japonicum</name>
    <dbReference type="NCBI Taxonomy" id="374723"/>
    <lineage>
        <taxon>Eukaryota</taxon>
        <taxon>Viridiplantae</taxon>
        <taxon>Streptophyta</taxon>
        <taxon>Embryophyta</taxon>
        <taxon>Tracheophyta</taxon>
        <taxon>Spermatophyta</taxon>
        <taxon>Magnoliopsida</taxon>
        <taxon>eudicotyledons</taxon>
        <taxon>Gunneridae</taxon>
        <taxon>Pentapetalae</taxon>
        <taxon>asterids</taxon>
        <taxon>lamiids</taxon>
        <taxon>Lamiales</taxon>
        <taxon>Orobanchaceae</taxon>
        <taxon>Orobanchaceae incertae sedis</taxon>
        <taxon>Phtheirospermum</taxon>
    </lineage>
</organism>
<comment type="catalytic activity">
    <reaction evidence="6">
        <text>[(1-&gt;4)-alpha-D-galacturonosyl methyl ester](n) + n H2O = [(1-&gt;4)-alpha-D-galacturonosyl](n) + n methanol + n H(+)</text>
        <dbReference type="Rhea" id="RHEA:22380"/>
        <dbReference type="Rhea" id="RHEA-COMP:14570"/>
        <dbReference type="Rhea" id="RHEA-COMP:14573"/>
        <dbReference type="ChEBI" id="CHEBI:15377"/>
        <dbReference type="ChEBI" id="CHEBI:15378"/>
        <dbReference type="ChEBI" id="CHEBI:17790"/>
        <dbReference type="ChEBI" id="CHEBI:140522"/>
        <dbReference type="ChEBI" id="CHEBI:140523"/>
        <dbReference type="EC" id="3.1.1.11"/>
    </reaction>
</comment>
<reference evidence="8" key="1">
    <citation type="submission" date="2020-07" db="EMBL/GenBank/DDBJ databases">
        <title>Ethylene signaling mediates host invasion by parasitic plants.</title>
        <authorList>
            <person name="Yoshida S."/>
        </authorList>
    </citation>
    <scope>NUCLEOTIDE SEQUENCE</scope>
    <source>
        <strain evidence="8">Okayama</strain>
    </source>
</reference>
<dbReference type="EC" id="3.1.1.11" evidence="3"/>
<dbReference type="Proteomes" id="UP000653305">
    <property type="component" value="Unassembled WGS sequence"/>
</dbReference>
<evidence type="ECO:0000256" key="6">
    <source>
        <dbReference type="ARBA" id="ARBA00047928"/>
    </source>
</evidence>
<dbReference type="GO" id="GO:0030599">
    <property type="term" value="F:pectinesterase activity"/>
    <property type="evidence" value="ECO:0007669"/>
    <property type="project" value="UniProtKB-EC"/>
</dbReference>
<protein>
    <recommendedName>
        <fullName evidence="3">pectinesterase</fullName>
        <ecNumber evidence="3">3.1.1.11</ecNumber>
    </recommendedName>
</protein>
<name>A0A830BUB6_9LAMI</name>
<proteinExistence type="inferred from homology"/>
<comment type="pathway">
    <text evidence="1">Glycan metabolism; pectin degradation; 2-dehydro-3-deoxy-D-gluconate from pectin: step 1/5.</text>
</comment>
<dbReference type="Gene3D" id="2.160.20.10">
    <property type="entry name" value="Single-stranded right-handed beta-helix, Pectin lyase-like"/>
    <property type="match status" value="1"/>
</dbReference>
<dbReference type="InterPro" id="IPR012334">
    <property type="entry name" value="Pectin_lyas_fold"/>
</dbReference>
<dbReference type="UniPathway" id="UPA00545">
    <property type="reaction ID" value="UER00823"/>
</dbReference>
<evidence type="ECO:0000256" key="3">
    <source>
        <dbReference type="ARBA" id="ARBA00013229"/>
    </source>
</evidence>
<dbReference type="InterPro" id="IPR011050">
    <property type="entry name" value="Pectin_lyase_fold/virulence"/>
</dbReference>
<keyword evidence="4" id="KW-0378">Hydrolase</keyword>
<dbReference type="SUPFAM" id="SSF51126">
    <property type="entry name" value="Pectin lyase-like"/>
    <property type="match status" value="1"/>
</dbReference>
<evidence type="ECO:0000256" key="2">
    <source>
        <dbReference type="ARBA" id="ARBA00008891"/>
    </source>
</evidence>
<sequence>MLGACLALLGQGAYPANAWIRLYPNFPDSPQHSSLVRLLLSSFWISNGPPQKRQRQTLAWLPRSLRRKRREIHRSQVCPALQDLLAPQSWCYYSKQNTTPTQKVSVSKPYDVELVVVGVVDTTSEDGSDCEDSEESASEADISSNWLVGLFPNSALSLPTLVYLDVSENKFTGKLLKNMSCVRLWLWGLISLEKRVKGPYEKLAVVIRSPGGVVGLMGFLFVKRRHQPVNKAPHTRFIADKVSPGYTLQLLRDYGMKIVVVTSFKDNCYIEILLKDQQTKRVIYLSFSAEVSAYILIVRLISSVSGASFYNCRFYGYQDTICDDKGKHLFKDCYIKGTFDFIFGSSKSLCLNSEIHVIPGDPMAMITVQARSNKEEDTGYIFVHCKVTGSGGTTYLVRSWFPSPQVVFAFLNCAMLFIPKDGPIINNPAPIAFTKNYNLTIYFGEYNNRGPGENWEKRVPFAKKLSAADVKPFLSLAFVEGYDILLNFRTCSEAHAGDSTPDEKPIVELVKVTDELKSFKAFDKLHLERTMLVTLVLRPT</sequence>
<dbReference type="EMBL" id="BMAC01000148">
    <property type="protein sequence ID" value="GFP87553.1"/>
    <property type="molecule type" value="Genomic_DNA"/>
</dbReference>
<dbReference type="Pfam" id="PF01095">
    <property type="entry name" value="Pectinesterase"/>
    <property type="match status" value="1"/>
</dbReference>
<dbReference type="InterPro" id="IPR032675">
    <property type="entry name" value="LRR_dom_sf"/>
</dbReference>
<evidence type="ECO:0000313" key="9">
    <source>
        <dbReference type="Proteomes" id="UP000653305"/>
    </source>
</evidence>